<evidence type="ECO:0000256" key="4">
    <source>
        <dbReference type="ARBA" id="ARBA00005204"/>
    </source>
</evidence>
<keyword evidence="8" id="KW-0067">ATP-binding</keyword>
<evidence type="ECO:0000256" key="2">
    <source>
        <dbReference type="ARBA" id="ARBA00001460"/>
    </source>
</evidence>
<gene>
    <name evidence="13" type="ORF">CTEN210_01268</name>
</gene>
<evidence type="ECO:0000256" key="8">
    <source>
        <dbReference type="ARBA" id="ARBA00022840"/>
    </source>
</evidence>
<dbReference type="Pfam" id="PF01502">
    <property type="entry name" value="PRA-CH"/>
    <property type="match status" value="1"/>
</dbReference>
<comment type="catalytic activity">
    <reaction evidence="1">
        <text>1-(5-phospho-beta-D-ribosyl)-5'-AMP + H2O = 1-(5-phospho-beta-D-ribosyl)-5-[(5-phospho-beta-D-ribosylamino)methylideneamino]imidazole-4-carboxamide</text>
        <dbReference type="Rhea" id="RHEA:20049"/>
        <dbReference type="ChEBI" id="CHEBI:15377"/>
        <dbReference type="ChEBI" id="CHEBI:58435"/>
        <dbReference type="ChEBI" id="CHEBI:59457"/>
        <dbReference type="EC" id="3.5.4.19"/>
    </reaction>
</comment>
<dbReference type="InterPro" id="IPR002496">
    <property type="entry name" value="PRib_AMP_CycHydrolase_dom"/>
</dbReference>
<dbReference type="GO" id="GO:0004635">
    <property type="term" value="F:phosphoribosyl-AMP cyclohydrolase activity"/>
    <property type="evidence" value="ECO:0007669"/>
    <property type="project" value="UniProtKB-EC"/>
</dbReference>
<dbReference type="InterPro" id="IPR008179">
    <property type="entry name" value="HisE"/>
</dbReference>
<dbReference type="NCBIfam" id="TIGR03188">
    <property type="entry name" value="histidine_hisI"/>
    <property type="match status" value="1"/>
</dbReference>
<keyword evidence="9" id="KW-0368">Histidine biosynthesis</keyword>
<proteinExistence type="predicted"/>
<keyword evidence="5" id="KW-0028">Amino-acid biosynthesis</keyword>
<dbReference type="InterPro" id="IPR038019">
    <property type="entry name" value="PRib_AMP_CycHydrolase_sf"/>
</dbReference>
<dbReference type="GO" id="GO:0005524">
    <property type="term" value="F:ATP binding"/>
    <property type="evidence" value="ECO:0007669"/>
    <property type="project" value="UniProtKB-KW"/>
</dbReference>
<evidence type="ECO:0000256" key="10">
    <source>
        <dbReference type="ARBA" id="ARBA00023268"/>
    </source>
</evidence>
<comment type="caution">
    <text evidence="13">The sequence shown here is derived from an EMBL/GenBank/DDBJ whole genome shotgun (WGS) entry which is preliminary data.</text>
</comment>
<feature type="compositionally biased region" description="Polar residues" evidence="11">
    <location>
        <begin position="13"/>
        <end position="23"/>
    </location>
</feature>
<comment type="pathway">
    <text evidence="4">Amino-acid biosynthesis; L-histidine biosynthesis; L-histidine from 5-phospho-alpha-D-ribose 1-diphosphate: step 2/9.</text>
</comment>
<keyword evidence="10" id="KW-0511">Multifunctional enzyme</keyword>
<feature type="region of interest" description="Disordered" evidence="11">
    <location>
        <begin position="1"/>
        <end position="23"/>
    </location>
</feature>
<dbReference type="GO" id="GO:0000105">
    <property type="term" value="P:L-histidine biosynthetic process"/>
    <property type="evidence" value="ECO:0007669"/>
    <property type="project" value="UniProtKB-KW"/>
</dbReference>
<evidence type="ECO:0000256" key="11">
    <source>
        <dbReference type="SAM" id="MobiDB-lite"/>
    </source>
</evidence>
<dbReference type="EMBL" id="BLLK01000020">
    <property type="protein sequence ID" value="GFH44794.1"/>
    <property type="molecule type" value="Genomic_DNA"/>
</dbReference>
<dbReference type="SUPFAM" id="SSF101386">
    <property type="entry name" value="all-alpha NTP pyrophosphatases"/>
    <property type="match status" value="1"/>
</dbReference>
<dbReference type="CDD" id="cd11546">
    <property type="entry name" value="NTP-PPase_His4"/>
    <property type="match status" value="1"/>
</dbReference>
<reference evidence="13 14" key="1">
    <citation type="journal article" date="2021" name="Sci. Rep.">
        <title>The genome of the diatom Chaetoceros tenuissimus carries an ancient integrated fragment of an extant virus.</title>
        <authorList>
            <person name="Hongo Y."/>
            <person name="Kimura K."/>
            <person name="Takaki Y."/>
            <person name="Yoshida Y."/>
            <person name="Baba S."/>
            <person name="Kobayashi G."/>
            <person name="Nagasaki K."/>
            <person name="Hano T."/>
            <person name="Tomaru Y."/>
        </authorList>
    </citation>
    <scope>NUCLEOTIDE SEQUENCE [LARGE SCALE GENOMIC DNA]</scope>
    <source>
        <strain evidence="13 14">NIES-3715</strain>
    </source>
</reference>
<evidence type="ECO:0000256" key="7">
    <source>
        <dbReference type="ARBA" id="ARBA00022801"/>
    </source>
</evidence>
<dbReference type="Proteomes" id="UP001054902">
    <property type="component" value="Unassembled WGS sequence"/>
</dbReference>
<dbReference type="Gene3D" id="1.10.287.1080">
    <property type="entry name" value="MazG-like"/>
    <property type="match status" value="1"/>
</dbReference>
<evidence type="ECO:0000256" key="6">
    <source>
        <dbReference type="ARBA" id="ARBA00022741"/>
    </source>
</evidence>
<evidence type="ECO:0000313" key="14">
    <source>
        <dbReference type="Proteomes" id="UP001054902"/>
    </source>
</evidence>
<dbReference type="PANTHER" id="PTHR42945:SF1">
    <property type="entry name" value="HISTIDINE BIOSYNTHESIS BIFUNCTIONAL PROTEIN HIS7"/>
    <property type="match status" value="1"/>
</dbReference>
<keyword evidence="6" id="KW-0547">Nucleotide-binding</keyword>
<dbReference type="GO" id="GO:0004636">
    <property type="term" value="F:phosphoribosyl-ATP diphosphatase activity"/>
    <property type="evidence" value="ECO:0007669"/>
    <property type="project" value="UniProtKB-EC"/>
</dbReference>
<evidence type="ECO:0000256" key="1">
    <source>
        <dbReference type="ARBA" id="ARBA00000024"/>
    </source>
</evidence>
<dbReference type="InterPro" id="IPR021130">
    <property type="entry name" value="PRib-ATP_PPHydrolase-like"/>
</dbReference>
<dbReference type="SUPFAM" id="SSF141734">
    <property type="entry name" value="HisI-like"/>
    <property type="match status" value="1"/>
</dbReference>
<organism evidence="13 14">
    <name type="scientific">Chaetoceros tenuissimus</name>
    <dbReference type="NCBI Taxonomy" id="426638"/>
    <lineage>
        <taxon>Eukaryota</taxon>
        <taxon>Sar</taxon>
        <taxon>Stramenopiles</taxon>
        <taxon>Ochrophyta</taxon>
        <taxon>Bacillariophyta</taxon>
        <taxon>Coscinodiscophyceae</taxon>
        <taxon>Chaetocerotophycidae</taxon>
        <taxon>Chaetocerotales</taxon>
        <taxon>Chaetocerotaceae</taxon>
        <taxon>Chaetoceros</taxon>
    </lineage>
</organism>
<evidence type="ECO:0000313" key="13">
    <source>
        <dbReference type="EMBL" id="GFH44794.1"/>
    </source>
</evidence>
<protein>
    <recommendedName>
        <fullName evidence="12">Phosphoribosyl-AMP cyclohydrolase domain-containing protein</fullName>
    </recommendedName>
</protein>
<dbReference type="PANTHER" id="PTHR42945">
    <property type="entry name" value="HISTIDINE BIOSYNTHESIS BIFUNCTIONAL PROTEIN"/>
    <property type="match status" value="1"/>
</dbReference>
<name>A0AAD3GZX4_9STRA</name>
<sequence>MGGSKPNFVPYPTFSSTSPAETPSLSALGRCRIYPNFVKEEFQAISDKNVQQASVDENVQDAALKKEKKQEKKKYMKQGVAMAYKYLSDTLKLDVSITNVEIVLEADMIIASDGCIAACFLDAGCEKIVVTADSKEKRLEGLDAARIPQERIALLVHDVDADEIVAASQLTNSIAVVMEDASVEKCKSVIESIASTETKVSISIQVAASTVDAQSDLVSTINKYFGEKTTPSGTVTLVDPTPQQLGSSFVSCIRTDRPDGLFTTVVCTRNGEALGLVYSSTESVIAALECGRGVYYSRSRNGLWRKGDTSGHYQTLHKIDVDCDGDALRFIVTQRGDDCAAFCHLNTLTCWGEPNGLRHLEGTLKDRLKNAPAGSYTKRLFDDEELLRDKLVEEAQELSEADTKQHVAEELADVLYFAMVKAAKAGVSIDDAVAELDKRTRKVTRRKGDSKAFRIEAGNKILNK</sequence>
<keyword evidence="7" id="KW-0378">Hydrolase</keyword>
<evidence type="ECO:0000259" key="12">
    <source>
        <dbReference type="Pfam" id="PF01502"/>
    </source>
</evidence>
<evidence type="ECO:0000256" key="9">
    <source>
        <dbReference type="ARBA" id="ARBA00023102"/>
    </source>
</evidence>
<dbReference type="AlphaFoldDB" id="A0AAD3GZX4"/>
<accession>A0AAD3GZX4</accession>
<evidence type="ECO:0000256" key="5">
    <source>
        <dbReference type="ARBA" id="ARBA00022605"/>
    </source>
</evidence>
<feature type="domain" description="Phosphoribosyl-AMP cyclohydrolase" evidence="12">
    <location>
        <begin position="276"/>
        <end position="351"/>
    </location>
</feature>
<comment type="pathway">
    <text evidence="3">Amino-acid biosynthesis; L-histidine biosynthesis; L-histidine from 5-phospho-alpha-D-ribose 1-diphosphate: step 3/9.</text>
</comment>
<dbReference type="Gene3D" id="3.10.20.810">
    <property type="entry name" value="Phosphoribosyl-AMP cyclohydrolase"/>
    <property type="match status" value="1"/>
</dbReference>
<keyword evidence="14" id="KW-1185">Reference proteome</keyword>
<dbReference type="Pfam" id="PF01503">
    <property type="entry name" value="PRA-PH"/>
    <property type="match status" value="1"/>
</dbReference>
<evidence type="ECO:0000256" key="3">
    <source>
        <dbReference type="ARBA" id="ARBA00005169"/>
    </source>
</evidence>
<comment type="catalytic activity">
    <reaction evidence="2">
        <text>1-(5-phospho-beta-D-ribosyl)-ATP + H2O = 1-(5-phospho-beta-D-ribosyl)-5'-AMP + diphosphate + H(+)</text>
        <dbReference type="Rhea" id="RHEA:22828"/>
        <dbReference type="ChEBI" id="CHEBI:15377"/>
        <dbReference type="ChEBI" id="CHEBI:15378"/>
        <dbReference type="ChEBI" id="CHEBI:33019"/>
        <dbReference type="ChEBI" id="CHEBI:59457"/>
        <dbReference type="ChEBI" id="CHEBI:73183"/>
        <dbReference type="EC" id="3.6.1.31"/>
    </reaction>
</comment>